<dbReference type="EMBL" id="CABFWN010000001">
    <property type="protein sequence ID" value="VUG15925.1"/>
    <property type="molecule type" value="Genomic_DNA"/>
</dbReference>
<keyword evidence="8" id="KW-1185">Reference proteome</keyword>
<evidence type="ECO:0000256" key="2">
    <source>
        <dbReference type="ARBA" id="ARBA00022692"/>
    </source>
</evidence>
<keyword evidence="2 6" id="KW-0812">Transmembrane</keyword>
<dbReference type="GO" id="GO:0005741">
    <property type="term" value="C:mitochondrial outer membrane"/>
    <property type="evidence" value="ECO:0007669"/>
    <property type="project" value="TreeGrafter"/>
</dbReference>
<name>A0A7D9H178_DEKBR</name>
<dbReference type="Proteomes" id="UP000478008">
    <property type="component" value="Unassembled WGS sequence"/>
</dbReference>
<keyword evidence="3 6" id="KW-1133">Transmembrane helix</keyword>
<keyword evidence="4 6" id="KW-0472">Membrane</keyword>
<evidence type="ECO:0000256" key="1">
    <source>
        <dbReference type="ARBA" id="ARBA00004141"/>
    </source>
</evidence>
<protein>
    <submittedName>
        <fullName evidence="7">DEBR0S1_03202g1_1</fullName>
    </submittedName>
</protein>
<accession>A0A7D9H178</accession>
<dbReference type="GO" id="GO:0000422">
    <property type="term" value="P:autophagy of mitochondrion"/>
    <property type="evidence" value="ECO:0007669"/>
    <property type="project" value="TreeGrafter"/>
</dbReference>
<dbReference type="AlphaFoldDB" id="A0A7D9H178"/>
<comment type="similarity">
    <text evidence="5">Belongs to the ATG33 family.</text>
</comment>
<comment type="subcellular location">
    <subcellularLocation>
        <location evidence="1">Membrane</location>
        <topology evidence="1">Multi-pass membrane protein</topology>
    </subcellularLocation>
</comment>
<dbReference type="OMA" id="HPYLIYA"/>
<feature type="transmembrane region" description="Helical" evidence="6">
    <location>
        <begin position="196"/>
        <end position="216"/>
    </location>
</feature>
<organism evidence="7 8">
    <name type="scientific">Dekkera bruxellensis</name>
    <name type="common">Brettanomyces custersii</name>
    <dbReference type="NCBI Taxonomy" id="5007"/>
    <lineage>
        <taxon>Eukaryota</taxon>
        <taxon>Fungi</taxon>
        <taxon>Dikarya</taxon>
        <taxon>Ascomycota</taxon>
        <taxon>Saccharomycotina</taxon>
        <taxon>Pichiomycetes</taxon>
        <taxon>Pichiales</taxon>
        <taxon>Pichiaceae</taxon>
        <taxon>Brettanomyces</taxon>
    </lineage>
</organism>
<evidence type="ECO:0000256" key="4">
    <source>
        <dbReference type="ARBA" id="ARBA00023136"/>
    </source>
</evidence>
<gene>
    <name evidence="7" type="ORF">DEBR0S1_03202G</name>
</gene>
<dbReference type="InterPro" id="IPR051668">
    <property type="entry name" value="ATG33"/>
</dbReference>
<feature type="transmembrane region" description="Helical" evidence="6">
    <location>
        <begin position="52"/>
        <end position="72"/>
    </location>
</feature>
<sequence>MGKCLTIVKVVGVGSLGICAVNYLYSAKLLIPRLLGIEDLGSKRSRSQITGMIMKARTIFWGLGSVATYLFYEAFKCSSAAGKHPYLIYSAIAAPLGLLFNYYWVYDSEAKLLDSCDESDFVYKTVSKPEKTQKPAEEKSSLDDSVYSDLGNAPELQTDAKPTAEQNVKVQNVKVPRVRLSKDQTKTELQNLKIGYLYSGVIIAVGFLISSIGFSGDKY</sequence>
<dbReference type="GO" id="GO:0016236">
    <property type="term" value="P:macroautophagy"/>
    <property type="evidence" value="ECO:0007669"/>
    <property type="project" value="TreeGrafter"/>
</dbReference>
<feature type="transmembrane region" description="Helical" evidence="6">
    <location>
        <begin position="6"/>
        <end position="25"/>
    </location>
</feature>
<feature type="transmembrane region" description="Helical" evidence="6">
    <location>
        <begin position="84"/>
        <end position="105"/>
    </location>
</feature>
<reference evidence="7 8" key="1">
    <citation type="submission" date="2019-07" db="EMBL/GenBank/DDBJ databases">
        <authorList>
            <person name="Friedrich A."/>
            <person name="Schacherer J."/>
        </authorList>
    </citation>
    <scope>NUCLEOTIDE SEQUENCE [LARGE SCALE GENOMIC DNA]</scope>
</reference>
<dbReference type="PANTHER" id="PTHR37278">
    <property type="entry name" value="AUTOPHAGY-RELATED PROTEIN 33-RELATED"/>
    <property type="match status" value="1"/>
</dbReference>
<dbReference type="PANTHER" id="PTHR37278:SF1">
    <property type="entry name" value="AUTOPHAGY-RELATED PROTEIN 33-RELATED"/>
    <property type="match status" value="1"/>
</dbReference>
<evidence type="ECO:0000256" key="5">
    <source>
        <dbReference type="ARBA" id="ARBA00038013"/>
    </source>
</evidence>
<evidence type="ECO:0000313" key="7">
    <source>
        <dbReference type="EMBL" id="VUG15925.1"/>
    </source>
</evidence>
<evidence type="ECO:0000256" key="3">
    <source>
        <dbReference type="ARBA" id="ARBA00022989"/>
    </source>
</evidence>
<evidence type="ECO:0000256" key="6">
    <source>
        <dbReference type="SAM" id="Phobius"/>
    </source>
</evidence>
<proteinExistence type="inferred from homology"/>
<evidence type="ECO:0000313" key="8">
    <source>
        <dbReference type="Proteomes" id="UP000478008"/>
    </source>
</evidence>